<dbReference type="Proteomes" id="UP000650524">
    <property type="component" value="Unassembled WGS sequence"/>
</dbReference>
<organism evidence="1 2">
    <name type="scientific">Candidatus Desulfacyla euxinica</name>
    <dbReference type="NCBI Taxonomy" id="2841693"/>
    <lineage>
        <taxon>Bacteria</taxon>
        <taxon>Deltaproteobacteria</taxon>
        <taxon>Candidatus Desulfacyla</taxon>
    </lineage>
</organism>
<sequence>MTFQTPVSVGAEIDEPLSSQWDKSREVGELFLKMLSGRSFRDIKSIRLSYDVNMDLQAAVKTKMVTTLEMKKVGKSYLSIFSLEEPVGKDLWSTFALFIYGKHTAEYKEMMQAVATRIHERFRLQKERFVTEEFREILSDVKAYENQTGIRVYFDYKENLVKFWEDQTKKAFTKSIPFSNQYGPLTAFFNYLLFEPTKVELSIINAMKQVQDVDLSGEPLPDKKIVNFLFESQVVRLQNNNTGRYPEYDSAIYLEGKNYLDIIYGKNIFFELSQATTDNAKAPYAIHLDGIISKSRKRKLDLRLKQLMDNPEAAHEFEREREEDVLAAKNVKVYLTSADVKFD</sequence>
<proteinExistence type="predicted"/>
<comment type="caution">
    <text evidence="1">The sequence shown here is derived from an EMBL/GenBank/DDBJ whole genome shotgun (WGS) entry which is preliminary data.</text>
</comment>
<dbReference type="AlphaFoldDB" id="A0A8J6MYY0"/>
<gene>
    <name evidence="1" type="ORF">H8E19_07820</name>
</gene>
<evidence type="ECO:0000313" key="1">
    <source>
        <dbReference type="EMBL" id="MBC8177300.1"/>
    </source>
</evidence>
<accession>A0A8J6MYY0</accession>
<name>A0A8J6MYY0_9DELT</name>
<dbReference type="EMBL" id="JACNJD010000200">
    <property type="protein sequence ID" value="MBC8177300.1"/>
    <property type="molecule type" value="Genomic_DNA"/>
</dbReference>
<reference evidence="1 2" key="1">
    <citation type="submission" date="2020-08" db="EMBL/GenBank/DDBJ databases">
        <title>Bridging the membrane lipid divide: bacteria of the FCB group superphylum have the potential to synthesize archaeal ether lipids.</title>
        <authorList>
            <person name="Villanueva L."/>
            <person name="Von Meijenfeldt F.A.B."/>
            <person name="Westbye A.B."/>
            <person name="Yadav S."/>
            <person name="Hopmans E.C."/>
            <person name="Dutilh B.E."/>
            <person name="Sinninghe Damste J.S."/>
        </authorList>
    </citation>
    <scope>NUCLEOTIDE SEQUENCE [LARGE SCALE GENOMIC DNA]</scope>
    <source>
        <strain evidence="1">NIOZ-UU27</strain>
    </source>
</reference>
<evidence type="ECO:0000313" key="2">
    <source>
        <dbReference type="Proteomes" id="UP000650524"/>
    </source>
</evidence>
<protein>
    <submittedName>
        <fullName evidence="1">Uncharacterized protein</fullName>
    </submittedName>
</protein>